<sequence>MDDILSLLTFIFFYTIFSCIFTFFLILMVRAIMRRSLRREQTTEKVLRNTFNAVKTMYFVIFLLFSGIPGAIMYWLKFRTPMMEEVRQNMIQRGYDVSDLK</sequence>
<dbReference type="RefSeq" id="WP_009352284.1">
    <property type="nucleotide sequence ID" value="NZ_CP110418.1"/>
</dbReference>
<gene>
    <name evidence="2" type="ORF">OKW85_08360</name>
</gene>
<keyword evidence="1" id="KW-0472">Membrane</keyword>
<dbReference type="KEGG" id="vrg:OKW85_08360"/>
<dbReference type="EMBL" id="CP110418">
    <property type="protein sequence ID" value="UZG50691.1"/>
    <property type="molecule type" value="Genomic_DNA"/>
</dbReference>
<accession>A0AA46X6G4</accession>
<dbReference type="Proteomes" id="UP001164244">
    <property type="component" value="Chromosome"/>
</dbReference>
<keyword evidence="1" id="KW-1133">Transmembrane helix</keyword>
<reference evidence="2" key="1">
    <citation type="submission" date="2022-11" db="EMBL/GenBank/DDBJ databases">
        <title>Complete genome sequence of Veillonella rogosae KCOM 3468 isolated from human Subgingival dental plaque of Chronic peridontitis Lesion.</title>
        <authorList>
            <person name="Park S.-N."/>
            <person name="Lim Y.K."/>
            <person name="Kook J.-K."/>
        </authorList>
    </citation>
    <scope>NUCLEOTIDE SEQUENCE</scope>
    <source>
        <strain evidence="2">KCOM 3468</strain>
    </source>
</reference>
<organism evidence="2 3">
    <name type="scientific">Veillonella rogosae</name>
    <dbReference type="NCBI Taxonomy" id="423477"/>
    <lineage>
        <taxon>Bacteria</taxon>
        <taxon>Bacillati</taxon>
        <taxon>Bacillota</taxon>
        <taxon>Negativicutes</taxon>
        <taxon>Veillonellales</taxon>
        <taxon>Veillonellaceae</taxon>
        <taxon>Veillonella</taxon>
    </lineage>
</organism>
<name>A0AA46X6G4_9FIRM</name>
<protein>
    <submittedName>
        <fullName evidence="2">Uncharacterized protein</fullName>
    </submittedName>
</protein>
<evidence type="ECO:0000313" key="3">
    <source>
        <dbReference type="Proteomes" id="UP001164244"/>
    </source>
</evidence>
<feature type="transmembrane region" description="Helical" evidence="1">
    <location>
        <begin position="57"/>
        <end position="76"/>
    </location>
</feature>
<keyword evidence="1" id="KW-0812">Transmembrane</keyword>
<evidence type="ECO:0000313" key="2">
    <source>
        <dbReference type="EMBL" id="UZG50691.1"/>
    </source>
</evidence>
<dbReference type="AlphaFoldDB" id="A0AA46X6G4"/>
<proteinExistence type="predicted"/>
<evidence type="ECO:0000256" key="1">
    <source>
        <dbReference type="SAM" id="Phobius"/>
    </source>
</evidence>
<feature type="transmembrane region" description="Helical" evidence="1">
    <location>
        <begin position="6"/>
        <end position="29"/>
    </location>
</feature>